<dbReference type="InterPro" id="IPR011992">
    <property type="entry name" value="EF-hand-dom_pair"/>
</dbReference>
<gene>
    <name evidence="3" type="primary">TBLA0D05380</name>
    <name evidence="3" type="ORF">TBLA_0D05380</name>
</gene>
<evidence type="ECO:0000259" key="2">
    <source>
        <dbReference type="SMART" id="SM00027"/>
    </source>
</evidence>
<sequence>MPPTKPLRKQDRRRRVPPTSPLGSTNDPSVSAAQAIFHKDPSKLIDVSSSNTPSSRFTTPDFSKLYSTDDTTLLRRKPSLSIPNTTTTTVSTANSIAIPYTPTTKSTTSSSPNTVSTIIGSNSPPLPDSPLQNDYPSKLKLRSTLRTDKELYKHNKRINNLDHQNSSSNSNLKISRFKLKRNLQKVGAIGVKATKNTPELLIFPMRNSFSNDSNSTHHKHESLPSSDSDSDYYDDDGDDERDYSSMNSDTSKRFYSNDSSESLSSISSPYSTYHGDSSINGQIDATMMNDTPFNNKFPPSTNSKKYHHRLYKQRKRDRIKNKIENFIPSIDSASISSGGNTSPQMLTISSRKHHHRHILSGTSNKSNVITNSLNQVAKNSKARLPKTNANANANPIHHRAHHNHRKQIFNEDKPWKSHQDNTFLTPMERKRYEGVWVTNRYQYLTLLPWWENLISNKKPVFSIDKALSDDEKKGRPLPPKIIIDKDGLIKNKPHDTYLDINYNNHSSKHSIKLPEEGLILNLVVKDIWQRSKISDDLLKQIYQMVDTRKDGTLTRRSFIVGMWLVDQCLYGRKLPSEINQNVWLSADGYGVTNSVHLKKLKQHEKKLMKQEMKHIKREMKNVEL</sequence>
<evidence type="ECO:0000256" key="1">
    <source>
        <dbReference type="SAM" id="MobiDB-lite"/>
    </source>
</evidence>
<feature type="compositionally biased region" description="Basic residues" evidence="1">
    <location>
        <begin position="1"/>
        <end position="16"/>
    </location>
</feature>
<dbReference type="eggNOG" id="KOG0998">
    <property type="taxonomic scope" value="Eukaryota"/>
</dbReference>
<dbReference type="OrthoDB" id="10045710at2759"/>
<reference evidence="3 4" key="1">
    <citation type="journal article" date="2011" name="Proc. Natl. Acad. Sci. U.S.A.">
        <title>Evolutionary erosion of yeast sex chromosomes by mating-type switching accidents.</title>
        <authorList>
            <person name="Gordon J.L."/>
            <person name="Armisen D."/>
            <person name="Proux-Wera E."/>
            <person name="Oheigeartaigh S.S."/>
            <person name="Byrne K.P."/>
            <person name="Wolfe K.H."/>
        </authorList>
    </citation>
    <scope>NUCLEOTIDE SEQUENCE [LARGE SCALE GENOMIC DNA]</scope>
    <source>
        <strain evidence="4">ATCC 34711 / CBS 6284 / DSM 70876 / NBRC 10599 / NRRL Y-10934 / UCD 77-7</strain>
    </source>
</reference>
<name>I2H3S9_HENB6</name>
<dbReference type="EMBL" id="HE806319">
    <property type="protein sequence ID" value="CCH61031.1"/>
    <property type="molecule type" value="Genomic_DNA"/>
</dbReference>
<feature type="compositionally biased region" description="Polar residues" evidence="1">
    <location>
        <begin position="47"/>
        <end position="61"/>
    </location>
</feature>
<organism evidence="3 4">
    <name type="scientific">Henningerozyma blattae (strain ATCC 34711 / CBS 6284 / DSM 70876 / NBRC 10599 / NRRL Y-10934 / UCD 77-7)</name>
    <name type="common">Yeast</name>
    <name type="synonym">Tetrapisispora blattae</name>
    <dbReference type="NCBI Taxonomy" id="1071380"/>
    <lineage>
        <taxon>Eukaryota</taxon>
        <taxon>Fungi</taxon>
        <taxon>Dikarya</taxon>
        <taxon>Ascomycota</taxon>
        <taxon>Saccharomycotina</taxon>
        <taxon>Saccharomycetes</taxon>
        <taxon>Saccharomycetales</taxon>
        <taxon>Saccharomycetaceae</taxon>
        <taxon>Henningerozyma</taxon>
    </lineage>
</organism>
<dbReference type="InterPro" id="IPR000261">
    <property type="entry name" value="EH_dom"/>
</dbReference>
<feature type="region of interest" description="Disordered" evidence="1">
    <location>
        <begin position="1"/>
        <end position="61"/>
    </location>
</feature>
<evidence type="ECO:0000313" key="4">
    <source>
        <dbReference type="Proteomes" id="UP000002866"/>
    </source>
</evidence>
<feature type="compositionally biased region" description="Low complexity" evidence="1">
    <location>
        <begin position="256"/>
        <end position="271"/>
    </location>
</feature>
<dbReference type="FunCoup" id="I2H3S9">
    <property type="interactions" value="35"/>
</dbReference>
<keyword evidence="4" id="KW-1185">Reference proteome</keyword>
<accession>I2H3S9</accession>
<proteinExistence type="predicted"/>
<dbReference type="GeneID" id="14496067"/>
<feature type="compositionally biased region" description="Polar residues" evidence="1">
    <location>
        <begin position="21"/>
        <end position="32"/>
    </location>
</feature>
<dbReference type="KEGG" id="tbl:TBLA_0D05380"/>
<dbReference type="Pfam" id="PF12763">
    <property type="entry name" value="EH"/>
    <property type="match status" value="1"/>
</dbReference>
<evidence type="ECO:0000313" key="3">
    <source>
        <dbReference type="EMBL" id="CCH61031.1"/>
    </source>
</evidence>
<dbReference type="CDD" id="cd00052">
    <property type="entry name" value="EH"/>
    <property type="match status" value="1"/>
</dbReference>
<dbReference type="SMART" id="SM00027">
    <property type="entry name" value="EH"/>
    <property type="match status" value="1"/>
</dbReference>
<feature type="region of interest" description="Disordered" evidence="1">
    <location>
        <begin position="101"/>
        <end position="135"/>
    </location>
</feature>
<dbReference type="RefSeq" id="XP_004180550.1">
    <property type="nucleotide sequence ID" value="XM_004180502.1"/>
</dbReference>
<dbReference type="InParanoid" id="I2H3S9"/>
<dbReference type="SUPFAM" id="SSF47473">
    <property type="entry name" value="EF-hand"/>
    <property type="match status" value="1"/>
</dbReference>
<dbReference type="Gene3D" id="1.10.238.10">
    <property type="entry name" value="EF-hand"/>
    <property type="match status" value="1"/>
</dbReference>
<feature type="domain" description="EH" evidence="2">
    <location>
        <begin position="495"/>
        <end position="588"/>
    </location>
</feature>
<feature type="compositionally biased region" description="Low complexity" evidence="1">
    <location>
        <begin position="101"/>
        <end position="117"/>
    </location>
</feature>
<protein>
    <recommendedName>
        <fullName evidence="2">EH domain-containing protein</fullName>
    </recommendedName>
</protein>
<dbReference type="STRING" id="1071380.I2H3S9"/>
<feature type="compositionally biased region" description="Acidic residues" evidence="1">
    <location>
        <begin position="228"/>
        <end position="241"/>
    </location>
</feature>
<dbReference type="HOGENOM" id="CLU_438168_0_0_1"/>
<feature type="region of interest" description="Disordered" evidence="1">
    <location>
        <begin position="211"/>
        <end position="272"/>
    </location>
</feature>
<dbReference type="AlphaFoldDB" id="I2H3S9"/>
<dbReference type="Proteomes" id="UP000002866">
    <property type="component" value="Chromosome 4"/>
</dbReference>